<dbReference type="Proteomes" id="UP000270757">
    <property type="component" value="Unassembled WGS sequence"/>
</dbReference>
<dbReference type="AlphaFoldDB" id="A0A3A5L0L3"/>
<sequence>MRKLFMKIIGKIHEITKQNLKIDSVKIDSATGISYLLISIQGKSSGVIRRDPLDLIKENSLLTSFSKDDFDLVIDTLLKNQKRLIEDKYRAELALVRHQYSDQLNAPLLVYKEIKKNQLYIKLAQEVYADLSLMRRFSATDAVCIGHIVGSFENDFAENQSKAKILKYDISSAMS</sequence>
<evidence type="ECO:0000313" key="2">
    <source>
        <dbReference type="Proteomes" id="UP000270757"/>
    </source>
</evidence>
<comment type="caution">
    <text evidence="1">The sequence shown here is derived from an EMBL/GenBank/DDBJ whole genome shotgun (WGS) entry which is preliminary data.</text>
</comment>
<dbReference type="RefSeq" id="WP_115300950.1">
    <property type="nucleotide sequence ID" value="NZ_CAAAIR010000027.1"/>
</dbReference>
<proteinExistence type="predicted"/>
<accession>A0A3A5L0L3</accession>
<gene>
    <name evidence="1" type="ORF">D6J04_14555</name>
</gene>
<dbReference type="EMBL" id="QZWB01000029">
    <property type="protein sequence ID" value="RJT43309.1"/>
    <property type="molecule type" value="Genomic_DNA"/>
</dbReference>
<reference evidence="1 2" key="1">
    <citation type="submission" date="2018-09" db="EMBL/GenBank/DDBJ databases">
        <title>Draft genome sequences of Legionella taurinensis isolated from water samples.</title>
        <authorList>
            <person name="Chakeri A."/>
            <person name="Allerberger F."/>
            <person name="Kundi M."/>
            <person name="Ruppitsch W."/>
            <person name="Schmid D."/>
        </authorList>
    </citation>
    <scope>NUCLEOTIDE SEQUENCE [LARGE SCALE GENOMIC DNA]</scope>
    <source>
        <strain evidence="1 2">4570-18-6</strain>
    </source>
</reference>
<dbReference type="GeneID" id="48948231"/>
<evidence type="ECO:0000313" key="1">
    <source>
        <dbReference type="EMBL" id="RJT43309.1"/>
    </source>
</evidence>
<name>A0A3A5L0L3_9GAMM</name>
<organism evidence="1 2">
    <name type="scientific">Legionella taurinensis</name>
    <dbReference type="NCBI Taxonomy" id="70611"/>
    <lineage>
        <taxon>Bacteria</taxon>
        <taxon>Pseudomonadati</taxon>
        <taxon>Pseudomonadota</taxon>
        <taxon>Gammaproteobacteria</taxon>
        <taxon>Legionellales</taxon>
        <taxon>Legionellaceae</taxon>
        <taxon>Legionella</taxon>
    </lineage>
</organism>
<protein>
    <submittedName>
        <fullName evidence="1">Uncharacterized protein</fullName>
    </submittedName>
</protein>